<dbReference type="Gene3D" id="3.30.530.20">
    <property type="match status" value="1"/>
</dbReference>
<protein>
    <submittedName>
        <fullName evidence="3">SRPBCC domain-containing protein</fullName>
    </submittedName>
</protein>
<reference evidence="4" key="1">
    <citation type="journal article" date="2019" name="Int. J. Syst. Evol. Microbiol.">
        <title>The Global Catalogue of Microorganisms (GCM) 10K type strain sequencing project: providing services to taxonomists for standard genome sequencing and annotation.</title>
        <authorList>
            <consortium name="The Broad Institute Genomics Platform"/>
            <consortium name="The Broad Institute Genome Sequencing Center for Infectious Disease"/>
            <person name="Wu L."/>
            <person name="Ma J."/>
        </authorList>
    </citation>
    <scope>NUCLEOTIDE SEQUENCE [LARGE SCALE GENOMIC DNA]</scope>
    <source>
        <strain evidence="4">ICMP 19515</strain>
    </source>
</reference>
<sequence length="152" mass="17031">MRDPIGTARHELSITRIFDAPRELVFAVWVQTDHIPHWWGPRGYATLSCEVDLRPGGKWRVASRHEDGSDTAETGVIREVDAPSRLVLTHAWEDASGKPGPATIVTITFVEEDGKTKMIFHQASFDTAEARDGHELGWNESFDMLAEHLAEI</sequence>
<comment type="caution">
    <text evidence="3">The sequence shown here is derived from an EMBL/GenBank/DDBJ whole genome shotgun (WGS) entry which is preliminary data.</text>
</comment>
<dbReference type="SUPFAM" id="SSF55961">
    <property type="entry name" value="Bet v1-like"/>
    <property type="match status" value="1"/>
</dbReference>
<evidence type="ECO:0000256" key="1">
    <source>
        <dbReference type="ARBA" id="ARBA00006817"/>
    </source>
</evidence>
<evidence type="ECO:0000259" key="2">
    <source>
        <dbReference type="Pfam" id="PF08327"/>
    </source>
</evidence>
<evidence type="ECO:0000313" key="3">
    <source>
        <dbReference type="EMBL" id="MFC3324733.1"/>
    </source>
</evidence>
<dbReference type="EMBL" id="JBHRVD010000001">
    <property type="protein sequence ID" value="MFC3324733.1"/>
    <property type="molecule type" value="Genomic_DNA"/>
</dbReference>
<dbReference type="InterPro" id="IPR013538">
    <property type="entry name" value="ASHA1/2-like_C"/>
</dbReference>
<dbReference type="RefSeq" id="WP_378981823.1">
    <property type="nucleotide sequence ID" value="NZ_JBHRVD010000001.1"/>
</dbReference>
<dbReference type="Proteomes" id="UP001595648">
    <property type="component" value="Unassembled WGS sequence"/>
</dbReference>
<comment type="similarity">
    <text evidence="1">Belongs to the AHA1 family.</text>
</comment>
<organism evidence="3 4">
    <name type="scientific">Mesorhizobium cantuariense</name>
    <dbReference type="NCBI Taxonomy" id="1300275"/>
    <lineage>
        <taxon>Bacteria</taxon>
        <taxon>Pseudomonadati</taxon>
        <taxon>Pseudomonadota</taxon>
        <taxon>Alphaproteobacteria</taxon>
        <taxon>Hyphomicrobiales</taxon>
        <taxon>Phyllobacteriaceae</taxon>
        <taxon>Mesorhizobium</taxon>
    </lineage>
</organism>
<accession>A0ABV7MT89</accession>
<evidence type="ECO:0000313" key="4">
    <source>
        <dbReference type="Proteomes" id="UP001595648"/>
    </source>
</evidence>
<keyword evidence="4" id="KW-1185">Reference proteome</keyword>
<name>A0ABV7MT89_9HYPH</name>
<feature type="domain" description="Activator of Hsp90 ATPase homologue 1/2-like C-terminal" evidence="2">
    <location>
        <begin position="19"/>
        <end position="149"/>
    </location>
</feature>
<dbReference type="InterPro" id="IPR023393">
    <property type="entry name" value="START-like_dom_sf"/>
</dbReference>
<proteinExistence type="inferred from homology"/>
<gene>
    <name evidence="3" type="ORF">ACFOJ9_23630</name>
</gene>
<dbReference type="Pfam" id="PF08327">
    <property type="entry name" value="AHSA1"/>
    <property type="match status" value="1"/>
</dbReference>